<evidence type="ECO:0000313" key="7">
    <source>
        <dbReference type="EMBL" id="NEN23315.1"/>
    </source>
</evidence>
<dbReference type="CDD" id="cd00146">
    <property type="entry name" value="PKD"/>
    <property type="match status" value="3"/>
</dbReference>
<feature type="domain" description="PKD" evidence="6">
    <location>
        <begin position="627"/>
        <end position="695"/>
    </location>
</feature>
<dbReference type="InterPro" id="IPR022409">
    <property type="entry name" value="PKD/Chitinase_dom"/>
</dbReference>
<dbReference type="InterPro" id="IPR013783">
    <property type="entry name" value="Ig-like_fold"/>
</dbReference>
<evidence type="ECO:0000313" key="8">
    <source>
        <dbReference type="Proteomes" id="UP000486602"/>
    </source>
</evidence>
<name>A0A7K3WRH9_9FLAO</name>
<dbReference type="Proteomes" id="UP000486602">
    <property type="component" value="Unassembled WGS sequence"/>
</dbReference>
<feature type="domain" description="PKD" evidence="6">
    <location>
        <begin position="488"/>
        <end position="546"/>
    </location>
</feature>
<dbReference type="RefSeq" id="WP_163284427.1">
    <property type="nucleotide sequence ID" value="NZ_JAAGVY010000010.1"/>
</dbReference>
<protein>
    <submittedName>
        <fullName evidence="7">PKD domain-containing protein</fullName>
    </submittedName>
</protein>
<dbReference type="PROSITE" id="PS50093">
    <property type="entry name" value="PKD"/>
    <property type="match status" value="3"/>
</dbReference>
<dbReference type="SUPFAM" id="SSF49299">
    <property type="entry name" value="PKD domain"/>
    <property type="match status" value="3"/>
</dbReference>
<keyword evidence="2" id="KW-0812">Transmembrane</keyword>
<accession>A0A7K3WRH9</accession>
<dbReference type="Gene3D" id="2.60.40.10">
    <property type="entry name" value="Immunoglobulins"/>
    <property type="match status" value="4"/>
</dbReference>
<dbReference type="InterPro" id="IPR000601">
    <property type="entry name" value="PKD_dom"/>
</dbReference>
<evidence type="ECO:0000256" key="5">
    <source>
        <dbReference type="ARBA" id="ARBA00023136"/>
    </source>
</evidence>
<dbReference type="SMART" id="SM00089">
    <property type="entry name" value="PKD"/>
    <property type="match status" value="2"/>
</dbReference>
<dbReference type="Pfam" id="PF18911">
    <property type="entry name" value="PKD_4"/>
    <property type="match status" value="1"/>
</dbReference>
<proteinExistence type="predicted"/>
<dbReference type="EMBL" id="JAAGVY010000010">
    <property type="protein sequence ID" value="NEN23315.1"/>
    <property type="molecule type" value="Genomic_DNA"/>
</dbReference>
<evidence type="ECO:0000259" key="6">
    <source>
        <dbReference type="PROSITE" id="PS50093"/>
    </source>
</evidence>
<dbReference type="GO" id="GO:0005261">
    <property type="term" value="F:monoatomic cation channel activity"/>
    <property type="evidence" value="ECO:0007669"/>
    <property type="project" value="TreeGrafter"/>
</dbReference>
<dbReference type="GO" id="GO:0005886">
    <property type="term" value="C:plasma membrane"/>
    <property type="evidence" value="ECO:0007669"/>
    <property type="project" value="TreeGrafter"/>
</dbReference>
<keyword evidence="4" id="KW-1133">Transmembrane helix</keyword>
<evidence type="ECO:0000256" key="3">
    <source>
        <dbReference type="ARBA" id="ARBA00022737"/>
    </source>
</evidence>
<dbReference type="GO" id="GO:0006816">
    <property type="term" value="P:calcium ion transport"/>
    <property type="evidence" value="ECO:0007669"/>
    <property type="project" value="TreeGrafter"/>
</dbReference>
<sequence length="884" mass="96330">MRKVLFIFILLFLTGKGFAAHIIGGEMYYECLGGNLYQVTMKLYRDCNSSGAPFDAPAMFAIFDESNNLVTGKSAFLASEANIEPDLSSPCLTFPPDICVQEGIYVFTVQLPSNTQSYQIVYQRCCRNGTIQNLINPGDQGLTIVAEVPAIDLAECNSMPSYNNFPPPVLCGQEYFEFDHSATDLDGDSLVYSLCSPFIGGTTNNPAPDPPSSPPYTLVAWGAGFGALNPLNANPGLSIDPITGLLTGTPTQLGQFVVGVCVEEWRNGQLLSVNTRDFQFNVALCEQTYTAIIAEPEPADLCDDLNFQFENLSDPDNQFVWIFGDPTTESDVSTAYSPSYTYPDTGVYSVMLITNPGFFCSDTAFLEIPLYYEIQINVQIASFECINGQQIFTFAANGVFDEGATINWNFGPNATPQFGNGTSVSGLTFSTLGPQEIDVEVLDNACNAQDQVTVVIPDPPEISIVPQDVFCNGYTYQFDQESENAGIFSWNFGVSGTNADVSSQATPIFTFPESGVYTVSLTGNSSQNCPITVTETFDLQTLLAPEIAPHSIVCLEGNSISFEAAGSFSNEAVFAWEFDQASPATSTLQNPVGISFEAAGIHPVQLTISEHGCTRTAEGNMPIHANPIADFSAGTLYGCAPLTVAFSDQSFTQSTAVSYTYDFGDGTQSSARSTNHTYTEPGVYSVHFYIQNLNGCIDSDDELKEAIVEVVPTPKPGFKADPLVVSAIEPIIEIIDMSEGSISCEYIFDGQIFNDCNFEHMLQIVEPQTIVQTVENEYGCTARIETDIKISDHLIYVPNAFTPDSDGLNDFFFPVATGAVNIEMHIYNRWGMEVYSNLNDKTGWNGSSPNDNFFAPPDVYHYVIILTDNLSWNFEYTGSVSLLR</sequence>
<evidence type="ECO:0000256" key="1">
    <source>
        <dbReference type="ARBA" id="ARBA00004141"/>
    </source>
</evidence>
<dbReference type="PANTHER" id="PTHR46730:SF4">
    <property type="entry name" value="POLYCYSTIC KIDNEY DISEASE PROTEIN 1-LIKE 1"/>
    <property type="match status" value="1"/>
</dbReference>
<evidence type="ECO:0000256" key="4">
    <source>
        <dbReference type="ARBA" id="ARBA00022989"/>
    </source>
</evidence>
<keyword evidence="3" id="KW-0677">Repeat</keyword>
<dbReference type="PANTHER" id="PTHR46730">
    <property type="entry name" value="POLYCYSTIN-1"/>
    <property type="match status" value="1"/>
</dbReference>
<dbReference type="InterPro" id="IPR035986">
    <property type="entry name" value="PKD_dom_sf"/>
</dbReference>
<gene>
    <name evidence="7" type="ORF">G3O08_07365</name>
</gene>
<evidence type="ECO:0000256" key="2">
    <source>
        <dbReference type="ARBA" id="ARBA00022692"/>
    </source>
</evidence>
<feature type="domain" description="PKD" evidence="6">
    <location>
        <begin position="288"/>
        <end position="352"/>
    </location>
</feature>
<organism evidence="7 8">
    <name type="scientific">Cryomorpha ignava</name>
    <dbReference type="NCBI Taxonomy" id="101383"/>
    <lineage>
        <taxon>Bacteria</taxon>
        <taxon>Pseudomonadati</taxon>
        <taxon>Bacteroidota</taxon>
        <taxon>Flavobacteriia</taxon>
        <taxon>Flavobacteriales</taxon>
        <taxon>Cryomorphaceae</taxon>
        <taxon>Cryomorpha</taxon>
    </lineage>
</organism>
<keyword evidence="8" id="KW-1185">Reference proteome</keyword>
<dbReference type="Pfam" id="PF13585">
    <property type="entry name" value="CHU_C"/>
    <property type="match status" value="1"/>
</dbReference>
<dbReference type="AlphaFoldDB" id="A0A7K3WRH9"/>
<reference evidence="7 8" key="1">
    <citation type="submission" date="2020-02" db="EMBL/GenBank/DDBJ databases">
        <title>Out from the shadows clarifying the taxonomy of the family Cryomorphaceae and related taxa by utilizing the GTDB taxonomic framework.</title>
        <authorList>
            <person name="Bowman J.P."/>
        </authorList>
    </citation>
    <scope>NUCLEOTIDE SEQUENCE [LARGE SCALE GENOMIC DNA]</scope>
    <source>
        <strain evidence="7 8">QSSC 1-22</strain>
    </source>
</reference>
<keyword evidence="5" id="KW-0472">Membrane</keyword>
<comment type="caution">
    <text evidence="7">The sequence shown here is derived from an EMBL/GenBank/DDBJ whole genome shotgun (WGS) entry which is preliminary data.</text>
</comment>
<comment type="subcellular location">
    <subcellularLocation>
        <location evidence="1">Membrane</location>
        <topology evidence="1">Multi-pass membrane protein</topology>
    </subcellularLocation>
</comment>